<dbReference type="RefSeq" id="WP_062252796.1">
    <property type="nucleotide sequence ID" value="NZ_CP014229.1"/>
</dbReference>
<feature type="domain" description="Phage head morphogenesis" evidence="1">
    <location>
        <begin position="61"/>
        <end position="191"/>
    </location>
</feature>
<protein>
    <recommendedName>
        <fullName evidence="5">Phage head morphogenesis protein</fullName>
    </recommendedName>
</protein>
<evidence type="ECO:0000259" key="1">
    <source>
        <dbReference type="Pfam" id="PF04233"/>
    </source>
</evidence>
<dbReference type="EMBL" id="CP014229">
    <property type="protein sequence ID" value="AMD90286.1"/>
    <property type="molecule type" value="Genomic_DNA"/>
</dbReference>
<gene>
    <name evidence="3" type="ORF">AXF13_09215</name>
</gene>
<dbReference type="STRING" id="44742.AXF13_09215"/>
<evidence type="ECO:0000313" key="4">
    <source>
        <dbReference type="Proteomes" id="UP000069241"/>
    </source>
</evidence>
<dbReference type="Pfam" id="PF18810">
    <property type="entry name" value="PBECR2"/>
    <property type="match status" value="1"/>
</dbReference>
<reference evidence="4" key="1">
    <citation type="submission" date="2016-02" db="EMBL/GenBank/DDBJ databases">
        <authorList>
            <person name="Holder M.E."/>
            <person name="Ajami N.J."/>
            <person name="Petrosino J.F."/>
        </authorList>
    </citation>
    <scope>NUCLEOTIDE SEQUENCE [LARGE SCALE GENOMIC DNA]</scope>
    <source>
        <strain evidence="4">CCUG 45958</strain>
    </source>
</reference>
<dbReference type="InterPro" id="IPR006528">
    <property type="entry name" value="Phage_head_morphogenesis_dom"/>
</dbReference>
<evidence type="ECO:0000313" key="3">
    <source>
        <dbReference type="EMBL" id="AMD90286.1"/>
    </source>
</evidence>
<accession>A0A109W4E6</accession>
<evidence type="ECO:0000259" key="2">
    <source>
        <dbReference type="Pfam" id="PF18810"/>
    </source>
</evidence>
<dbReference type="Proteomes" id="UP000069241">
    <property type="component" value="Chromosome"/>
</dbReference>
<dbReference type="InterPro" id="IPR041110">
    <property type="entry name" value="PBECR2"/>
</dbReference>
<dbReference type="AlphaFoldDB" id="A0A109W4E6"/>
<name>A0A109W4E6_9BACT</name>
<feature type="domain" description="Phage-Barnase-EndoU-ColicinE5/D-RelE like nuclease 2" evidence="2">
    <location>
        <begin position="317"/>
        <end position="431"/>
    </location>
</feature>
<dbReference type="NCBIfam" id="TIGR01641">
    <property type="entry name" value="phageSPP1_gp7"/>
    <property type="match status" value="1"/>
</dbReference>
<proteinExistence type="predicted"/>
<sequence length="436" mass="49848">MADKNAGVDLSYACRLPPREAIHYFESKGLKISFRWQDVWREQHARAFTVAGVTRQDLLDDIRAATATAIAEGQSKAQFRQALEATLKRKGWWGKGEIVNPETGEVRKGERGSAARLNLIYRQNTQSAYNAGRYRQQAESAKAAPYWRYMAVMDARTRPSHAALHGRVYRWDDPIWQSHYPPNGWGCRCRVETLSERGFRRGGHALESSKGLEVEKRVPVRNPLTGEMEQRTVKGYRIGGPQGDVFYPDVGFDYNPGQVFLRDLKANMPEPQQKSATNWREQGLPRLRDVPADLRQPTPPLLPIAPSREVAEAQLAKALGFTGKERLRVISTPVGRRTIWRDSLPHIVAKEADSRERYANYVLPTLEQPYEVWLKEHADGKLRENYIGLFSEGRNALLAVVRINRDGSLLWNVMQRTPQDMDRLREGWLVYTKTRS</sequence>
<dbReference type="Pfam" id="PF04233">
    <property type="entry name" value="Phage_Mu_F"/>
    <property type="match status" value="1"/>
</dbReference>
<dbReference type="KEGG" id="dfi:AXF13_09215"/>
<organism evidence="3 4">
    <name type="scientific">Desulfovibrio fairfieldensis</name>
    <dbReference type="NCBI Taxonomy" id="44742"/>
    <lineage>
        <taxon>Bacteria</taxon>
        <taxon>Pseudomonadati</taxon>
        <taxon>Thermodesulfobacteriota</taxon>
        <taxon>Desulfovibrionia</taxon>
        <taxon>Desulfovibrionales</taxon>
        <taxon>Desulfovibrionaceae</taxon>
        <taxon>Desulfovibrio</taxon>
    </lineage>
</organism>
<evidence type="ECO:0008006" key="5">
    <source>
        <dbReference type="Google" id="ProtNLM"/>
    </source>
</evidence>
<keyword evidence="4" id="KW-1185">Reference proteome</keyword>